<keyword evidence="1" id="KW-0812">Transmembrane</keyword>
<evidence type="ECO:0000313" key="5">
    <source>
        <dbReference type="EMBL" id="AEI06055.1"/>
    </source>
</evidence>
<dbReference type="PROSITE" id="PS50887">
    <property type="entry name" value="GGDEF"/>
    <property type="match status" value="1"/>
</dbReference>
<organism evidence="5 6">
    <name type="scientific">Afipia carboxidovorans (strain ATCC 49405 / DSM 1227 / KCTC 32145 / OM5)</name>
    <name type="common">Oligotropha carboxidovorans</name>
    <dbReference type="NCBI Taxonomy" id="504832"/>
    <lineage>
        <taxon>Bacteria</taxon>
        <taxon>Pseudomonadati</taxon>
        <taxon>Pseudomonadota</taxon>
        <taxon>Alphaproteobacteria</taxon>
        <taxon>Hyphomicrobiales</taxon>
        <taxon>Nitrobacteraceae</taxon>
        <taxon>Afipia</taxon>
    </lineage>
</organism>
<dbReference type="SUPFAM" id="SSF55785">
    <property type="entry name" value="PYP-like sensor domain (PAS domain)"/>
    <property type="match status" value="1"/>
</dbReference>
<dbReference type="eggNOG" id="COG5001">
    <property type="taxonomic scope" value="Bacteria"/>
</dbReference>
<evidence type="ECO:0000313" key="6">
    <source>
        <dbReference type="Proteomes" id="UP000007730"/>
    </source>
</evidence>
<keyword evidence="1" id="KW-0472">Membrane</keyword>
<feature type="domain" description="GGDEF" evidence="3">
    <location>
        <begin position="405"/>
        <end position="537"/>
    </location>
</feature>
<dbReference type="SMART" id="SM00052">
    <property type="entry name" value="EAL"/>
    <property type="match status" value="1"/>
</dbReference>
<dbReference type="InterPro" id="IPR005330">
    <property type="entry name" value="MHYT_dom"/>
</dbReference>
<dbReference type="PROSITE" id="PS50883">
    <property type="entry name" value="EAL"/>
    <property type="match status" value="1"/>
</dbReference>
<dbReference type="PROSITE" id="PS50924">
    <property type="entry name" value="MHYT"/>
    <property type="match status" value="1"/>
</dbReference>
<dbReference type="OrthoDB" id="9814202at2"/>
<dbReference type="InterPro" id="IPR052155">
    <property type="entry name" value="Biofilm_reg_signaling"/>
</dbReference>
<dbReference type="InterPro" id="IPR043128">
    <property type="entry name" value="Rev_trsase/Diguanyl_cyclase"/>
</dbReference>
<dbReference type="PANTHER" id="PTHR44757">
    <property type="entry name" value="DIGUANYLATE CYCLASE DGCP"/>
    <property type="match status" value="1"/>
</dbReference>
<keyword evidence="1" id="KW-1133">Transmembrane helix</keyword>
<feature type="transmembrane region" description="Helical" evidence="1">
    <location>
        <begin position="47"/>
        <end position="72"/>
    </location>
</feature>
<dbReference type="SMART" id="SM00267">
    <property type="entry name" value="GGDEF"/>
    <property type="match status" value="1"/>
</dbReference>
<feature type="transmembrane region" description="Helical" evidence="1">
    <location>
        <begin position="113"/>
        <end position="134"/>
    </location>
</feature>
<keyword evidence="6" id="KW-1185">Reference proteome</keyword>
<dbReference type="InterPro" id="IPR035919">
    <property type="entry name" value="EAL_sf"/>
</dbReference>
<dbReference type="Gene3D" id="3.30.450.20">
    <property type="entry name" value="PAS domain"/>
    <property type="match status" value="1"/>
</dbReference>
<dbReference type="InterPro" id="IPR001633">
    <property type="entry name" value="EAL_dom"/>
</dbReference>
<dbReference type="CDD" id="cd01948">
    <property type="entry name" value="EAL"/>
    <property type="match status" value="1"/>
</dbReference>
<evidence type="ECO:0000259" key="3">
    <source>
        <dbReference type="PROSITE" id="PS50887"/>
    </source>
</evidence>
<dbReference type="NCBIfam" id="TIGR00254">
    <property type="entry name" value="GGDEF"/>
    <property type="match status" value="1"/>
</dbReference>
<dbReference type="AlphaFoldDB" id="F8BWI8"/>
<feature type="domain" description="MHYT" evidence="4">
    <location>
        <begin position="12"/>
        <end position="199"/>
    </location>
</feature>
<reference evidence="5 6" key="1">
    <citation type="journal article" date="2011" name="J. Bacteriol.">
        <title>Complete genome sequences of the chemolithoautotrophic Oligotropha carboxidovorans strains OM4 and OM5.</title>
        <authorList>
            <person name="Volland S."/>
            <person name="Rachinger M."/>
            <person name="Strittmatter A."/>
            <person name="Daniel R."/>
            <person name="Gottschalk G."/>
            <person name="Meyer O."/>
        </authorList>
    </citation>
    <scope>NUCLEOTIDE SEQUENCE [LARGE SCALE GENOMIC DNA]</scope>
    <source>
        <strain evidence="6">ATCC 49405 / DSM 1227 / KCTC 32145 / OM5</strain>
    </source>
</reference>
<dbReference type="Pfam" id="PF00990">
    <property type="entry name" value="GGDEF"/>
    <property type="match status" value="1"/>
</dbReference>
<dbReference type="InterPro" id="IPR035965">
    <property type="entry name" value="PAS-like_dom_sf"/>
</dbReference>
<dbReference type="PATRIC" id="fig|504832.7.peg.1424"/>
<dbReference type="Gene3D" id="3.20.20.450">
    <property type="entry name" value="EAL domain"/>
    <property type="match status" value="1"/>
</dbReference>
<sequence length="804" mass="88246">MLRILNCLQTQHDWRLVLLAAGVCVLASIATINMYQRARANKAKSRLFWTLAAGLVCGCGVWSTHFIGMLAYSPGVPITFDFTMTMVSFAVAVVMMTAGFVAAIYGERTWSSLVGGVIVGIAISVMHHLGIVALRMSADIVWMPDLLVLSAVCGIVFSTLSLFTVRQGTAITHSGIAAALLATATLSDHIIAVSAIGLIPDINTVSDEAGLSPIVLSISVASMMVAIVIACLIGAISDRRSRRHMNERNIQLNAAIQNIMQGLCMFGPDNCLQLWNDKYVSMYRIAPEDIRVGATVEELFAARKKAGTIVKELDFYSTRLWDSVKNRESARWVLELVDGRTISVAYQAMENGGWVGTHEDITEQRKSEARIQYLAQHDSLTGLFNRVAFNDHVRKVWQKAAAQKHPFTILSLDIDRFSEINDTYGHSTGDAFLREAARRLQAACGSAFIARLGGDEFMIVSSEGEQPARAGDICTRVLTAFEMMFNIDGHAIHSGCTVGVSIYPQDGEDIETLISNAGVALYRAKKEERGSIRFFEPEMDRQLREKRVMLHDLDLVLENKQLELHFQPQADPDGTPFGFEALVRWRHPEKGLVPPGVFVPLAEETGAIVAIDEWILRKACQEAASWPKPLSIAINVSPMSFQHNDLPGLIHSILLETGLNPKRLEIEITEGVLVQDFSRACSILRRIKNLGVRVAMDDFGTGYSSLSYLQSFPFDKIKIDQAFVAQINKNVQSSAIIRAIISLGEALNLGVIAEGVETELQRDFLADAGCFEMQGYLIGRPQPIAAYAGIVGRPPETSKTAMVG</sequence>
<feature type="transmembrane region" description="Helical" evidence="1">
    <location>
        <begin position="211"/>
        <end position="236"/>
    </location>
</feature>
<dbReference type="Proteomes" id="UP000007730">
    <property type="component" value="Chromosome"/>
</dbReference>
<dbReference type="Pfam" id="PF00563">
    <property type="entry name" value="EAL"/>
    <property type="match status" value="1"/>
</dbReference>
<dbReference type="GO" id="GO:0016020">
    <property type="term" value="C:membrane"/>
    <property type="evidence" value="ECO:0007669"/>
    <property type="project" value="UniProtKB-UniRule"/>
</dbReference>
<dbReference type="STRING" id="504832.OCA5_c13390"/>
<evidence type="ECO:0000256" key="1">
    <source>
        <dbReference type="PROSITE-ProRule" id="PRU00244"/>
    </source>
</evidence>
<gene>
    <name evidence="5" type="ordered locus">OCA5_c13390</name>
</gene>
<dbReference type="InterPro" id="IPR029787">
    <property type="entry name" value="Nucleotide_cyclase"/>
</dbReference>
<dbReference type="HOGENOM" id="CLU_000445_70_49_5"/>
<dbReference type="KEGG" id="ocg:OCA5_c13390"/>
<name>F8BWI8_AFIC5</name>
<proteinExistence type="predicted"/>
<feature type="transmembrane region" description="Helical" evidence="1">
    <location>
        <begin position="177"/>
        <end position="199"/>
    </location>
</feature>
<feature type="transmembrane region" description="Helical" evidence="1">
    <location>
        <begin position="84"/>
        <end position="106"/>
    </location>
</feature>
<dbReference type="CDD" id="cd01949">
    <property type="entry name" value="GGDEF"/>
    <property type="match status" value="1"/>
</dbReference>
<evidence type="ECO:0000259" key="2">
    <source>
        <dbReference type="PROSITE" id="PS50883"/>
    </source>
</evidence>
<feature type="domain" description="EAL" evidence="2">
    <location>
        <begin position="546"/>
        <end position="795"/>
    </location>
</feature>
<dbReference type="eggNOG" id="COG3300">
    <property type="taxonomic scope" value="Bacteria"/>
</dbReference>
<dbReference type="InterPro" id="IPR000160">
    <property type="entry name" value="GGDEF_dom"/>
</dbReference>
<feature type="transmembrane region" description="Helical" evidence="1">
    <location>
        <begin position="146"/>
        <end position="165"/>
    </location>
</feature>
<dbReference type="EMBL" id="CP002826">
    <property type="protein sequence ID" value="AEI06055.1"/>
    <property type="molecule type" value="Genomic_DNA"/>
</dbReference>
<dbReference type="PANTHER" id="PTHR44757:SF2">
    <property type="entry name" value="BIOFILM ARCHITECTURE MAINTENANCE PROTEIN MBAA"/>
    <property type="match status" value="1"/>
</dbReference>
<dbReference type="SUPFAM" id="SSF141868">
    <property type="entry name" value="EAL domain-like"/>
    <property type="match status" value="1"/>
</dbReference>
<protein>
    <submittedName>
        <fullName evidence="5">GGDEF/EAL domain protein</fullName>
    </submittedName>
</protein>
<dbReference type="Pfam" id="PF12860">
    <property type="entry name" value="PAS_7"/>
    <property type="match status" value="1"/>
</dbReference>
<accession>F8BWI8</accession>
<evidence type="ECO:0000259" key="4">
    <source>
        <dbReference type="PROSITE" id="PS50924"/>
    </source>
</evidence>
<feature type="transmembrane region" description="Helical" evidence="1">
    <location>
        <begin position="16"/>
        <end position="35"/>
    </location>
</feature>
<dbReference type="Gene3D" id="3.30.70.270">
    <property type="match status" value="1"/>
</dbReference>
<dbReference type="SUPFAM" id="SSF55073">
    <property type="entry name" value="Nucleotide cyclase"/>
    <property type="match status" value="1"/>
</dbReference>
<dbReference type="Pfam" id="PF03707">
    <property type="entry name" value="MHYT"/>
    <property type="match status" value="2"/>
</dbReference>